<sequence length="226" mass="25373">MRTSITYCCFVFSLIALCVRADTEIINFRLPLPPHTTTYPTPDSLVYTISPYETLTLNLTDSSPERWFALDMGNMKGSYKSWTLRASWPGSSPTKITLSPPLSPGYFTLHAAALSPRFPHHPPVLPYIPYMNHLTSFISSLLTIPPPKPKLSDDQFHTPLHLTLEPLLFGFLPYTALPAVGLIILFVTVAGMGVPYVIRGLEWAGNWAQAEDRRRGEGERERVKEE</sequence>
<keyword evidence="1" id="KW-0472">Membrane</keyword>
<keyword evidence="2" id="KW-0732">Signal</keyword>
<dbReference type="AlphaFoldDB" id="A0A854QE93"/>
<evidence type="ECO:0000313" key="4">
    <source>
        <dbReference type="Proteomes" id="UP000199727"/>
    </source>
</evidence>
<protein>
    <submittedName>
        <fullName evidence="3">Uncharacterized protein</fullName>
    </submittedName>
</protein>
<dbReference type="OrthoDB" id="3360032at2759"/>
<reference evidence="3 4" key="1">
    <citation type="submission" date="2017-06" db="EMBL/GenBank/DDBJ databases">
        <title>Global population genomics of the pathogenic fungus Cryptococcus neoformans var. grubii.</title>
        <authorList>
            <person name="Cuomo C."/>
            <person name="Litvintseva A."/>
            <person name="Chen Y."/>
            <person name="Young S."/>
            <person name="Zeng Q."/>
            <person name="Chapman S."/>
            <person name="Gujja S."/>
            <person name="Saif S."/>
            <person name="Birren B."/>
        </authorList>
    </citation>
    <scope>NUCLEOTIDE SEQUENCE [LARGE SCALE GENOMIC DNA]</scope>
    <source>
        <strain evidence="3 4">Tu259-1</strain>
    </source>
</reference>
<feature type="transmembrane region" description="Helical" evidence="1">
    <location>
        <begin position="171"/>
        <end position="198"/>
    </location>
</feature>
<feature type="chain" id="PRO_5032911235" evidence="2">
    <location>
        <begin position="22"/>
        <end position="226"/>
    </location>
</feature>
<comment type="caution">
    <text evidence="3">The sequence shown here is derived from an EMBL/GenBank/DDBJ whole genome shotgun (WGS) entry which is preliminary data.</text>
</comment>
<dbReference type="Proteomes" id="UP000199727">
    <property type="component" value="Unassembled WGS sequence"/>
</dbReference>
<gene>
    <name evidence="3" type="ORF">C361_02395</name>
</gene>
<keyword evidence="1" id="KW-0812">Transmembrane</keyword>
<evidence type="ECO:0000256" key="1">
    <source>
        <dbReference type="SAM" id="Phobius"/>
    </source>
</evidence>
<accession>A0A854QE93</accession>
<feature type="signal peptide" evidence="2">
    <location>
        <begin position="1"/>
        <end position="21"/>
    </location>
</feature>
<proteinExistence type="predicted"/>
<keyword evidence="1" id="KW-1133">Transmembrane helix</keyword>
<evidence type="ECO:0000256" key="2">
    <source>
        <dbReference type="SAM" id="SignalP"/>
    </source>
</evidence>
<name>A0A854QE93_CRYNE</name>
<evidence type="ECO:0000313" key="3">
    <source>
        <dbReference type="EMBL" id="OXG23855.1"/>
    </source>
</evidence>
<organism evidence="3 4">
    <name type="scientific">Cryptococcus neoformans Tu259-1</name>
    <dbReference type="NCBI Taxonomy" id="1230072"/>
    <lineage>
        <taxon>Eukaryota</taxon>
        <taxon>Fungi</taxon>
        <taxon>Dikarya</taxon>
        <taxon>Basidiomycota</taxon>
        <taxon>Agaricomycotina</taxon>
        <taxon>Tremellomycetes</taxon>
        <taxon>Tremellales</taxon>
        <taxon>Cryptococcaceae</taxon>
        <taxon>Cryptococcus</taxon>
        <taxon>Cryptococcus neoformans species complex</taxon>
    </lineage>
</organism>
<dbReference type="EMBL" id="AMKT01000034">
    <property type="protein sequence ID" value="OXG23855.1"/>
    <property type="molecule type" value="Genomic_DNA"/>
</dbReference>